<gene>
    <name evidence="2" type="ORF">GCM10008906_22950</name>
</gene>
<reference evidence="3" key="1">
    <citation type="journal article" date="2019" name="Int. J. Syst. Evol. Microbiol.">
        <title>The Global Catalogue of Microorganisms (GCM) 10K type strain sequencing project: providing services to taxonomists for standard genome sequencing and annotation.</title>
        <authorList>
            <consortium name="The Broad Institute Genomics Platform"/>
            <consortium name="The Broad Institute Genome Sequencing Center for Infectious Disease"/>
            <person name="Wu L."/>
            <person name="Ma J."/>
        </authorList>
    </citation>
    <scope>NUCLEOTIDE SEQUENCE [LARGE SCALE GENOMIC DNA]</scope>
    <source>
        <strain evidence="3">JCM 1407</strain>
    </source>
</reference>
<evidence type="ECO:0000313" key="3">
    <source>
        <dbReference type="Proteomes" id="UP001501510"/>
    </source>
</evidence>
<organism evidence="2 3">
    <name type="scientific">Clostridium oceanicum</name>
    <dbReference type="NCBI Taxonomy" id="1543"/>
    <lineage>
        <taxon>Bacteria</taxon>
        <taxon>Bacillati</taxon>
        <taxon>Bacillota</taxon>
        <taxon>Clostridia</taxon>
        <taxon>Eubacteriales</taxon>
        <taxon>Clostridiaceae</taxon>
        <taxon>Clostridium</taxon>
    </lineage>
</organism>
<keyword evidence="1" id="KW-0812">Transmembrane</keyword>
<dbReference type="RefSeq" id="WP_343761730.1">
    <property type="nucleotide sequence ID" value="NZ_BAAACG010000010.1"/>
</dbReference>
<protein>
    <submittedName>
        <fullName evidence="2">Uncharacterized protein</fullName>
    </submittedName>
</protein>
<feature type="transmembrane region" description="Helical" evidence="1">
    <location>
        <begin position="44"/>
        <end position="63"/>
    </location>
</feature>
<keyword evidence="3" id="KW-1185">Reference proteome</keyword>
<feature type="transmembrane region" description="Helical" evidence="1">
    <location>
        <begin position="21"/>
        <end position="38"/>
    </location>
</feature>
<name>A0ABP3US92_9CLOT</name>
<dbReference type="EMBL" id="BAAACG010000010">
    <property type="protein sequence ID" value="GAA0741604.1"/>
    <property type="molecule type" value="Genomic_DNA"/>
</dbReference>
<comment type="caution">
    <text evidence="2">The sequence shown here is derived from an EMBL/GenBank/DDBJ whole genome shotgun (WGS) entry which is preliminary data.</text>
</comment>
<evidence type="ECO:0000313" key="2">
    <source>
        <dbReference type="EMBL" id="GAA0741604.1"/>
    </source>
</evidence>
<accession>A0ABP3US92</accession>
<dbReference type="Proteomes" id="UP001501510">
    <property type="component" value="Unassembled WGS sequence"/>
</dbReference>
<sequence length="75" mass="9291">MKKVDKGFEILYWRLSNRRKFIRTLWFIPIGVFALGLFWFKRKNVLECILVTIVFLSVGYWQIRDTYLEWKKEEN</sequence>
<keyword evidence="1" id="KW-1133">Transmembrane helix</keyword>
<proteinExistence type="predicted"/>
<evidence type="ECO:0000256" key="1">
    <source>
        <dbReference type="SAM" id="Phobius"/>
    </source>
</evidence>
<keyword evidence="1" id="KW-0472">Membrane</keyword>